<evidence type="ECO:0000256" key="8">
    <source>
        <dbReference type="ARBA" id="ARBA00022833"/>
    </source>
</evidence>
<dbReference type="PANTHER" id="PTHR11705">
    <property type="entry name" value="PROTEASE FAMILY M14 CARBOXYPEPTIDASE A,B"/>
    <property type="match status" value="1"/>
</dbReference>
<evidence type="ECO:0000256" key="3">
    <source>
        <dbReference type="ARBA" id="ARBA00022645"/>
    </source>
</evidence>
<feature type="region of interest" description="Disordered" evidence="12">
    <location>
        <begin position="275"/>
        <end position="295"/>
    </location>
</feature>
<feature type="compositionally biased region" description="Acidic residues" evidence="12">
    <location>
        <begin position="519"/>
        <end position="550"/>
    </location>
</feature>
<organism evidence="15 16">
    <name type="scientific">Drosophila arizonae</name>
    <name type="common">Fruit fly</name>
    <dbReference type="NCBI Taxonomy" id="7263"/>
    <lineage>
        <taxon>Eukaryota</taxon>
        <taxon>Metazoa</taxon>
        <taxon>Ecdysozoa</taxon>
        <taxon>Arthropoda</taxon>
        <taxon>Hexapoda</taxon>
        <taxon>Insecta</taxon>
        <taxon>Pterygota</taxon>
        <taxon>Neoptera</taxon>
        <taxon>Endopterygota</taxon>
        <taxon>Diptera</taxon>
        <taxon>Brachycera</taxon>
        <taxon>Muscomorpha</taxon>
        <taxon>Ephydroidea</taxon>
        <taxon>Drosophilidae</taxon>
        <taxon>Drosophila</taxon>
    </lineage>
</organism>
<sequence>MLRLLLASLSGLSGLSDLSCAAYDFGYHPSAEEFDSLLRETRSWTRDLLASERRRESFVPRYNYPEQPHKQHLQQQQHQQQQQQQQEQQQQEQEQQEQQQQELDFQLFSDDQNLQQPYVYETVASLEQQQLPDSVYGPAQHVQSGLIEITDNLAAATATRNTTSNSSSSSSNSNFPIFFTNPATGIVYAISEVGRNTKSQPWPSNGSDSDGIDIYVTKAQYDADLEALRRRYEQQCSLKAATVGGAAAHSVLSTPSLRPTARTSTARPQIIRLQKPKKTTTPSASTAAGHNKLLHKPPPIMVASGAAGSVSDQLLKLPTATTTTAAPPRTQKPKRNRRKKKKKRKTVKRRPGQRPPAATTAGPLIVLGKRTTTSVRPPTAGHTATQLEKPHMPRPTSAASGGGGTVFSDQPFVVSSGFIEVPHRVRRRSLDALPGSSAGARPISSGRGGGRRRSSSKSGRRPVQKPQRATPKRQENSPAGDSGYRVPHAVHLLHARHNGSDKAEGEGKGKGKGRKGGSGEDDFDLLELIAGDDYDDDNDEHYFEEEEEGQGEQGEQATHVKRHSSSSGSSSSKQRPSQENSSSAEEGADFGAMVEELPSVIVINNNNNNNSSSSSTTSSTTSSTAQPATAESVTSSEEEKQESTESEETQSSTKNSLSKKRIRRRPPGESHNSDEYYDEEKDDNDNDDDDEDEEEEEGDSDTGIGSFFRMIFYPVQVAMARIFDGFGGQSEEENTEVSTKPKYPSYTLYHSAHSSKGDAGSAEEEDDDDDDDDGGSLSSWFGSWFGLRRRTKKIGSTTAMPVASLPLPTPAPATTTEPPGWLESWFGFGKATTESSSEESDYDKWFAGWFDPTPKPKTRRRKTTTSTTTTTTSTTTTTLPTPQVPILTIVDPLRNPQNWIGILAHHIVNATAGGAGGAGGGAAVVSSTTKNPLLQALVTRVTSTTTAQPELPRRISYDKYQIWRLKPQDEPQVRALEQFKKGEDGNKLQWLKGPSLRGLTDVLVPPKMLVDFQGTLNFEGIAHEVLIFDVGKAIAYERHKEEYLYTTPAATRRPTKQPSAPPPMTWNRYYEYDDILHYLETLRMRHTQLIELIHIGRSFEGRPLIVVKIESKQVAAAATAAAASSHKRLRHKHRSGRANAVFIEAGAHGLAWIGPATATWMISELVRLMRTNKTDEDHEFIRNTTWYIMPVLNPDGYVYSHEYDRFWKKSRSQHVAKAPAGLLDSAMTWLQQKRPGDKICYGVDLDRNWLYHWGKRGSSKAPCNEFYAGPSPFSEPETKALSDFLMDYRKQIKLYISLQAYGQVLSYPVKANSTFNSERMDDFLDVAMVGTDVLRRRGSKARYKVDSANDLIEQRSGCADAFAAYEIGIPFSYTLQLADNGVHGYLLPSGAIESTARDAFEIVSAMLDYI</sequence>
<dbReference type="SUPFAM" id="SSF53187">
    <property type="entry name" value="Zn-dependent exopeptidases"/>
    <property type="match status" value="1"/>
</dbReference>
<dbReference type="InterPro" id="IPR036990">
    <property type="entry name" value="M14A-like_propep"/>
</dbReference>
<dbReference type="Proteomes" id="UP000694904">
    <property type="component" value="Chromosome X"/>
</dbReference>
<evidence type="ECO:0000313" key="16">
    <source>
        <dbReference type="RefSeq" id="XP_017869782.1"/>
    </source>
</evidence>
<feature type="compositionally biased region" description="Low complexity" evidence="12">
    <location>
        <begin position="864"/>
        <end position="879"/>
    </location>
</feature>
<name>A0ABM1PRE6_DROAR</name>
<keyword evidence="6 13" id="KW-0732">Signal</keyword>
<protein>
    <submittedName>
        <fullName evidence="16">Uncharacterized protein LOC108618321</fullName>
    </submittedName>
</protein>
<reference evidence="15" key="1">
    <citation type="journal article" date="1997" name="Nucleic Acids Res.">
        <title>tRNAscan-SE: a program for improved detection of transfer RNA genes in genomic sequence.</title>
        <authorList>
            <person name="Lowe T.M."/>
            <person name="Eddy S.R."/>
        </authorList>
    </citation>
    <scope>NUCLEOTIDE SEQUENCE [LARGE SCALE GENOMIC DNA]</scope>
</reference>
<feature type="chain" id="PRO_5046727404" evidence="13">
    <location>
        <begin position="22"/>
        <end position="1410"/>
    </location>
</feature>
<feature type="compositionally biased region" description="Acidic residues" evidence="12">
    <location>
        <begin position="675"/>
        <end position="700"/>
    </location>
</feature>
<keyword evidence="5" id="KW-0479">Metal-binding</keyword>
<evidence type="ECO:0000313" key="15">
    <source>
        <dbReference type="Proteomes" id="UP000694904"/>
    </source>
</evidence>
<evidence type="ECO:0000256" key="1">
    <source>
        <dbReference type="ARBA" id="ARBA00001947"/>
    </source>
</evidence>
<evidence type="ECO:0000256" key="6">
    <source>
        <dbReference type="ARBA" id="ARBA00022729"/>
    </source>
</evidence>
<dbReference type="PROSITE" id="PS52035">
    <property type="entry name" value="PEPTIDASE_M14"/>
    <property type="match status" value="1"/>
</dbReference>
<comment type="similarity">
    <text evidence="2 11">Belongs to the peptidase M14 family.</text>
</comment>
<dbReference type="Pfam" id="PF02244">
    <property type="entry name" value="Propep_M14"/>
    <property type="match status" value="1"/>
</dbReference>
<keyword evidence="10" id="KW-1015">Disulfide bond</keyword>
<feature type="region of interest" description="Disordered" evidence="12">
    <location>
        <begin position="853"/>
        <end position="879"/>
    </location>
</feature>
<keyword evidence="8" id="KW-0862">Zinc</keyword>
<feature type="compositionally biased region" description="Low complexity" evidence="12">
    <location>
        <begin position="565"/>
        <end position="583"/>
    </location>
</feature>
<feature type="signal peptide" evidence="13">
    <location>
        <begin position="1"/>
        <end position="21"/>
    </location>
</feature>
<feature type="compositionally biased region" description="Low complexity" evidence="12">
    <location>
        <begin position="73"/>
        <end position="101"/>
    </location>
</feature>
<dbReference type="GeneID" id="108618321"/>
<feature type="compositionally biased region" description="Low complexity" evidence="12">
    <location>
        <begin position="604"/>
        <end position="635"/>
    </location>
</feature>
<evidence type="ECO:0000259" key="14">
    <source>
        <dbReference type="PROSITE" id="PS52035"/>
    </source>
</evidence>
<evidence type="ECO:0000256" key="4">
    <source>
        <dbReference type="ARBA" id="ARBA00022670"/>
    </source>
</evidence>
<keyword evidence="7" id="KW-0378">Hydrolase</keyword>
<evidence type="ECO:0000256" key="9">
    <source>
        <dbReference type="ARBA" id="ARBA00023049"/>
    </source>
</evidence>
<feature type="region of interest" description="Disordered" evidence="12">
    <location>
        <begin position="67"/>
        <end position="101"/>
    </location>
</feature>
<feature type="region of interest" description="Disordered" evidence="12">
    <location>
        <begin position="318"/>
        <end position="404"/>
    </location>
</feature>
<dbReference type="InterPro" id="IPR003146">
    <property type="entry name" value="M14A_act_pep"/>
</dbReference>
<keyword evidence="4" id="KW-0645">Protease</keyword>
<evidence type="ECO:0000256" key="11">
    <source>
        <dbReference type="PROSITE-ProRule" id="PRU01379"/>
    </source>
</evidence>
<feature type="compositionally biased region" description="Basic residues" evidence="12">
    <location>
        <begin position="331"/>
        <end position="352"/>
    </location>
</feature>
<feature type="compositionally biased region" description="Low complexity" evidence="12">
    <location>
        <begin position="435"/>
        <end position="445"/>
    </location>
</feature>
<feature type="compositionally biased region" description="Polar residues" evidence="12">
    <location>
        <begin position="370"/>
        <end position="386"/>
    </location>
</feature>
<evidence type="ECO:0000256" key="10">
    <source>
        <dbReference type="ARBA" id="ARBA00023157"/>
    </source>
</evidence>
<dbReference type="RefSeq" id="XP_017869782.1">
    <property type="nucleotide sequence ID" value="XM_018014293.1"/>
</dbReference>
<dbReference type="Gene3D" id="3.40.630.10">
    <property type="entry name" value="Zn peptidases"/>
    <property type="match status" value="1"/>
</dbReference>
<evidence type="ECO:0000256" key="2">
    <source>
        <dbReference type="ARBA" id="ARBA00005988"/>
    </source>
</evidence>
<keyword evidence="3" id="KW-0121">Carboxypeptidase</keyword>
<feature type="compositionally biased region" description="Low complexity" evidence="12">
    <location>
        <begin position="318"/>
        <end position="329"/>
    </location>
</feature>
<proteinExistence type="inferred from homology"/>
<feature type="region of interest" description="Disordered" evidence="12">
    <location>
        <begin position="729"/>
        <end position="775"/>
    </location>
</feature>
<comment type="cofactor">
    <cofactor evidence="1">
        <name>Zn(2+)</name>
        <dbReference type="ChEBI" id="CHEBI:29105"/>
    </cofactor>
</comment>
<evidence type="ECO:0000256" key="5">
    <source>
        <dbReference type="ARBA" id="ARBA00022723"/>
    </source>
</evidence>
<evidence type="ECO:0000256" key="7">
    <source>
        <dbReference type="ARBA" id="ARBA00022801"/>
    </source>
</evidence>
<accession>A0ABM1PRE6</accession>
<dbReference type="Gene3D" id="3.30.70.340">
    <property type="entry name" value="Metallocarboxypeptidase-like"/>
    <property type="match status" value="1"/>
</dbReference>
<feature type="compositionally biased region" description="Acidic residues" evidence="12">
    <location>
        <begin position="761"/>
        <end position="774"/>
    </location>
</feature>
<comment type="caution">
    <text evidence="11">Lacks conserved residue(s) required for the propagation of feature annotation.</text>
</comment>
<dbReference type="Pfam" id="PF00246">
    <property type="entry name" value="Peptidase_M14"/>
    <property type="match status" value="1"/>
</dbReference>
<feature type="domain" description="Peptidase M14" evidence="14">
    <location>
        <begin position="1068"/>
        <end position="1410"/>
    </location>
</feature>
<dbReference type="PRINTS" id="PR00765">
    <property type="entry name" value="CRBOXYPTASEA"/>
</dbReference>
<reference evidence="15" key="2">
    <citation type="journal article" date="2016" name="G3 (Bethesda)">
        <title>Genome Evolution in Three Species of Cactophilic Drosophila.</title>
        <authorList>
            <person name="Sanchez-Flores A."/>
            <person name="Penazola F."/>
            <person name="Carpinteyro-Ponce J."/>
            <person name="Nazario-Yepiz N."/>
            <person name="Abreu-Goodger C."/>
            <person name="Machado C.A."/>
            <person name="Markow T.A."/>
        </authorList>
    </citation>
    <scope>NUCLEOTIDE SEQUENCE [LARGE SCALE GENOMIC DNA]</scope>
</reference>
<dbReference type="SUPFAM" id="SSF54897">
    <property type="entry name" value="Protease propeptides/inhibitors"/>
    <property type="match status" value="1"/>
</dbReference>
<dbReference type="InterPro" id="IPR000834">
    <property type="entry name" value="Peptidase_M14"/>
</dbReference>
<dbReference type="SMART" id="SM00631">
    <property type="entry name" value="Zn_pept"/>
    <property type="match status" value="1"/>
</dbReference>
<dbReference type="PANTHER" id="PTHR11705:SF89">
    <property type="entry name" value="PEPTIDASE M14 CARBOXYPEPTIDASE A DOMAIN-CONTAINING PROTEIN"/>
    <property type="match status" value="1"/>
</dbReference>
<feature type="compositionally biased region" description="Low complexity" evidence="12">
    <location>
        <begin position="279"/>
        <end position="288"/>
    </location>
</feature>
<evidence type="ECO:0000256" key="13">
    <source>
        <dbReference type="SAM" id="SignalP"/>
    </source>
</evidence>
<gene>
    <name evidence="16" type="primary">LOC108618321</name>
</gene>
<feature type="compositionally biased region" description="Basic and acidic residues" evidence="12">
    <location>
        <begin position="498"/>
        <end position="509"/>
    </location>
</feature>
<reference evidence="16" key="3">
    <citation type="submission" date="2025-08" db="UniProtKB">
        <authorList>
            <consortium name="RefSeq"/>
        </authorList>
    </citation>
    <scope>IDENTIFICATION</scope>
    <source>
        <tissue evidence="16">Whole organism</tissue>
    </source>
</reference>
<feature type="region of interest" description="Disordered" evidence="12">
    <location>
        <begin position="430"/>
        <end position="705"/>
    </location>
</feature>
<keyword evidence="9" id="KW-0482">Metalloprotease</keyword>
<keyword evidence="15" id="KW-1185">Reference proteome</keyword>
<evidence type="ECO:0000256" key="12">
    <source>
        <dbReference type="SAM" id="MobiDB-lite"/>
    </source>
</evidence>
<feature type="compositionally biased region" description="Basic residues" evidence="12">
    <location>
        <begin position="449"/>
        <end position="463"/>
    </location>
</feature>